<evidence type="ECO:0000313" key="2">
    <source>
        <dbReference type="Proteomes" id="UP000250157"/>
    </source>
</evidence>
<keyword evidence="2" id="KW-1185">Reference proteome</keyword>
<reference evidence="1 2" key="1">
    <citation type="submission" date="2018-02" db="EMBL/GenBank/DDBJ databases">
        <title>Full genome sequencing of a novel polyvalent bacteriophage as one of T4-Family member.</title>
        <authorList>
            <person name="Kawasaki T."/>
            <person name="Saad A.M."/>
            <person name="Yamada T."/>
        </authorList>
    </citation>
    <scope>NUCLEOTIDE SEQUENCE [LARGE SCALE GENOMIC DNA]</scope>
    <source>
        <strain evidence="1 2">EcS1</strain>
    </source>
</reference>
<proteinExistence type="predicted"/>
<dbReference type="KEGG" id="vg:65108410"/>
<dbReference type="RefSeq" id="YP_010090918.1">
    <property type="nucleotide sequence ID" value="NC_055721.1"/>
</dbReference>
<accession>A0A2Z5ZCZ9</accession>
<evidence type="ECO:0000313" key="1">
    <source>
        <dbReference type="EMBL" id="BBC78271.1"/>
    </source>
</evidence>
<dbReference type="GeneID" id="65108410"/>
<dbReference type="Proteomes" id="UP000250157">
    <property type="component" value="Segment"/>
</dbReference>
<sequence length="149" mass="16830">MLTSEKIVYKWTEAGKQFMEDRSAGFASAWKRLIGFGEFEVAELDKDGNIIAVRTDKGTFKANEGEFDNVWCMFLQNEISKKFIRVDTEQDFWTITIPTSKSNLPLPNGPFTEQEAKDFAVSQLRNASDGVRVIVVKKTGEAFVSYGVK</sequence>
<protein>
    <submittedName>
        <fullName evidence="1">Uncharacterized protein</fullName>
    </submittedName>
</protein>
<name>A0A2Z5ZCZ9_9CAUD</name>
<dbReference type="EMBL" id="LC371242">
    <property type="protein sequence ID" value="BBC78271.1"/>
    <property type="molecule type" value="Genomic_DNA"/>
</dbReference>
<organism evidence="1 2">
    <name type="scientific">Escherichia phage EcS1</name>
    <dbReference type="NCBI Taxonomy" id="2083276"/>
    <lineage>
        <taxon>Viruses</taxon>
        <taxon>Duplodnaviria</taxon>
        <taxon>Heunggongvirae</taxon>
        <taxon>Uroviricota</taxon>
        <taxon>Caudoviricetes</taxon>
        <taxon>Pantevenvirales</taxon>
        <taxon>Straboviridae</taxon>
        <taxon>Tevenvirinae</taxon>
        <taxon>Kagamiyamavirus</taxon>
        <taxon>Kagamiyamavirus ecs1</taxon>
    </lineage>
</organism>